<dbReference type="GeneID" id="24164541"/>
<dbReference type="Proteomes" id="UP000001261">
    <property type="component" value="Unassembled WGS sequence"/>
</dbReference>
<dbReference type="OrthoDB" id="4211674at2759"/>
<dbReference type="EMBL" id="GG704911">
    <property type="protein sequence ID" value="EAS34668.3"/>
    <property type="molecule type" value="Genomic_DNA"/>
</dbReference>
<protein>
    <submittedName>
        <fullName evidence="2">Uncharacterized protein</fullName>
    </submittedName>
</protein>
<evidence type="ECO:0000313" key="3">
    <source>
        <dbReference type="Proteomes" id="UP000001261"/>
    </source>
</evidence>
<dbReference type="KEGG" id="cim:CIMG_12914"/>
<organism evidence="2 3">
    <name type="scientific">Coccidioides immitis (strain RS)</name>
    <name type="common">Valley fever fungus</name>
    <dbReference type="NCBI Taxonomy" id="246410"/>
    <lineage>
        <taxon>Eukaryota</taxon>
        <taxon>Fungi</taxon>
        <taxon>Dikarya</taxon>
        <taxon>Ascomycota</taxon>
        <taxon>Pezizomycotina</taxon>
        <taxon>Eurotiomycetes</taxon>
        <taxon>Eurotiomycetidae</taxon>
        <taxon>Onygenales</taxon>
        <taxon>Onygenaceae</taxon>
        <taxon>Coccidioides</taxon>
    </lineage>
</organism>
<feature type="compositionally biased region" description="Basic and acidic residues" evidence="1">
    <location>
        <begin position="123"/>
        <end position="136"/>
    </location>
</feature>
<evidence type="ECO:0000256" key="1">
    <source>
        <dbReference type="SAM" id="MobiDB-lite"/>
    </source>
</evidence>
<reference evidence="3" key="1">
    <citation type="journal article" date="2009" name="Genome Res.">
        <title>Comparative genomic analyses of the human fungal pathogens Coccidioides and their relatives.</title>
        <authorList>
            <person name="Sharpton T.J."/>
            <person name="Stajich J.E."/>
            <person name="Rounsley S.D."/>
            <person name="Gardner M.J."/>
            <person name="Wortman J.R."/>
            <person name="Jordar V.S."/>
            <person name="Maiti R."/>
            <person name="Kodira C.D."/>
            <person name="Neafsey D.E."/>
            <person name="Zeng Q."/>
            <person name="Hung C.-Y."/>
            <person name="McMahan C."/>
            <person name="Muszewska A."/>
            <person name="Grynberg M."/>
            <person name="Mandel M.A."/>
            <person name="Kellner E.M."/>
            <person name="Barker B.M."/>
            <person name="Galgiani J.N."/>
            <person name="Orbach M.J."/>
            <person name="Kirkland T.N."/>
            <person name="Cole G.T."/>
            <person name="Henn M.R."/>
            <person name="Birren B.W."/>
            <person name="Taylor J.W."/>
        </authorList>
    </citation>
    <scope>NUCLEOTIDE SEQUENCE [LARGE SCALE GENOMIC DNA]</scope>
    <source>
        <strain evidence="3">RS</strain>
    </source>
</reference>
<dbReference type="VEuPathDB" id="FungiDB:CIMG_12914"/>
<dbReference type="InParanoid" id="J3KG38"/>
<sequence length="158" mass="18226">MPQNDYDGSKWAYCAASINGWSNAEFFAQFWSSTKVLKAHKRLDEIKAEKADKIAQTQEEDTCKKTCKQQETEKIKHARQKEAQHVAYKEKKGLQLAEKEKQMIECAAKCWQSGLQAPAAKHYQKDSPTKESHYRESIQSSKRGIISMLQRTHSFNIE</sequence>
<name>J3KG38_COCIM</name>
<gene>
    <name evidence="2" type="ORF">CIMG_12914</name>
</gene>
<dbReference type="AlphaFoldDB" id="J3KG38"/>
<feature type="region of interest" description="Disordered" evidence="1">
    <location>
        <begin position="120"/>
        <end position="139"/>
    </location>
</feature>
<keyword evidence="3" id="KW-1185">Reference proteome</keyword>
<reference evidence="3" key="2">
    <citation type="journal article" date="2010" name="Genome Res.">
        <title>Population genomic sequencing of Coccidioides fungi reveals recent hybridization and transposon control.</title>
        <authorList>
            <person name="Neafsey D.E."/>
            <person name="Barker B.M."/>
            <person name="Sharpton T.J."/>
            <person name="Stajich J.E."/>
            <person name="Park D.J."/>
            <person name="Whiston E."/>
            <person name="Hung C.-Y."/>
            <person name="McMahan C."/>
            <person name="White J."/>
            <person name="Sykes S."/>
            <person name="Heiman D."/>
            <person name="Young S."/>
            <person name="Zeng Q."/>
            <person name="Abouelleil A."/>
            <person name="Aftuck L."/>
            <person name="Bessette D."/>
            <person name="Brown A."/>
            <person name="FitzGerald M."/>
            <person name="Lui A."/>
            <person name="Macdonald J.P."/>
            <person name="Priest M."/>
            <person name="Orbach M.J."/>
            <person name="Galgiani J.N."/>
            <person name="Kirkland T.N."/>
            <person name="Cole G.T."/>
            <person name="Birren B.W."/>
            <person name="Henn M.R."/>
            <person name="Taylor J.W."/>
            <person name="Rounsley S.D."/>
        </authorList>
    </citation>
    <scope>GENOME REANNOTATION</scope>
    <source>
        <strain evidence="3">RS</strain>
    </source>
</reference>
<proteinExistence type="predicted"/>
<dbReference type="RefSeq" id="XP_001246251.2">
    <property type="nucleotide sequence ID" value="XM_001246250.2"/>
</dbReference>
<evidence type="ECO:0000313" key="2">
    <source>
        <dbReference type="EMBL" id="EAS34668.3"/>
    </source>
</evidence>
<accession>J3KG38</accession>